<gene>
    <name evidence="3" type="ORF">BDA96_02G298600</name>
</gene>
<feature type="compositionally biased region" description="Polar residues" evidence="1">
    <location>
        <begin position="2851"/>
        <end position="2862"/>
    </location>
</feature>
<reference evidence="3" key="2">
    <citation type="submission" date="2020-10" db="EMBL/GenBank/DDBJ databases">
        <authorList>
            <person name="Cooper E.A."/>
            <person name="Brenton Z.W."/>
            <person name="Flinn B.S."/>
            <person name="Jenkins J."/>
            <person name="Shu S."/>
            <person name="Flowers D."/>
            <person name="Luo F."/>
            <person name="Wang Y."/>
            <person name="Xia P."/>
            <person name="Barry K."/>
            <person name="Daum C."/>
            <person name="Lipzen A."/>
            <person name="Yoshinaga Y."/>
            <person name="Schmutz J."/>
            <person name="Saski C."/>
            <person name="Vermerris W."/>
            <person name="Kresovich S."/>
        </authorList>
    </citation>
    <scope>NUCLEOTIDE SEQUENCE</scope>
</reference>
<feature type="compositionally biased region" description="Basic and acidic residues" evidence="1">
    <location>
        <begin position="1280"/>
        <end position="1292"/>
    </location>
</feature>
<feature type="region of interest" description="Disordered" evidence="1">
    <location>
        <begin position="84"/>
        <end position="109"/>
    </location>
</feature>
<feature type="compositionally biased region" description="Basic and acidic residues" evidence="1">
    <location>
        <begin position="520"/>
        <end position="529"/>
    </location>
</feature>
<dbReference type="InterPro" id="IPR010987">
    <property type="entry name" value="Glutathione-S-Trfase_C-like"/>
</dbReference>
<feature type="compositionally biased region" description="Polar residues" evidence="1">
    <location>
        <begin position="3517"/>
        <end position="3528"/>
    </location>
</feature>
<feature type="compositionally biased region" description="Polar residues" evidence="1">
    <location>
        <begin position="1385"/>
        <end position="1395"/>
    </location>
</feature>
<feature type="compositionally biased region" description="Basic and acidic residues" evidence="1">
    <location>
        <begin position="1456"/>
        <end position="1465"/>
    </location>
</feature>
<feature type="region of interest" description="Disordered" evidence="1">
    <location>
        <begin position="976"/>
        <end position="1013"/>
    </location>
</feature>
<feature type="compositionally biased region" description="Polar residues" evidence="1">
    <location>
        <begin position="478"/>
        <end position="497"/>
    </location>
</feature>
<feature type="compositionally biased region" description="Low complexity" evidence="1">
    <location>
        <begin position="3659"/>
        <end position="3668"/>
    </location>
</feature>
<proteinExistence type="predicted"/>
<feature type="compositionally biased region" description="Polar residues" evidence="1">
    <location>
        <begin position="2065"/>
        <end position="2082"/>
    </location>
</feature>
<feature type="compositionally biased region" description="Polar residues" evidence="1">
    <location>
        <begin position="1634"/>
        <end position="1646"/>
    </location>
</feature>
<dbReference type="Proteomes" id="UP000807115">
    <property type="component" value="Chromosome 2"/>
</dbReference>
<feature type="compositionally biased region" description="Basic and acidic residues" evidence="1">
    <location>
        <begin position="1807"/>
        <end position="1827"/>
    </location>
</feature>
<feature type="compositionally biased region" description="Basic and acidic residues" evidence="1">
    <location>
        <begin position="1416"/>
        <end position="1438"/>
    </location>
</feature>
<feature type="compositionally biased region" description="Polar residues" evidence="1">
    <location>
        <begin position="4145"/>
        <end position="4169"/>
    </location>
</feature>
<feature type="compositionally biased region" description="Polar residues" evidence="1">
    <location>
        <begin position="4090"/>
        <end position="4103"/>
    </location>
</feature>
<feature type="compositionally biased region" description="Polar residues" evidence="1">
    <location>
        <begin position="2152"/>
        <end position="2165"/>
    </location>
</feature>
<feature type="compositionally biased region" description="Polar residues" evidence="1">
    <location>
        <begin position="4513"/>
        <end position="4524"/>
    </location>
</feature>
<evidence type="ECO:0000256" key="1">
    <source>
        <dbReference type="SAM" id="MobiDB-lite"/>
    </source>
</evidence>
<feature type="compositionally biased region" description="Basic and acidic residues" evidence="1">
    <location>
        <begin position="84"/>
        <end position="95"/>
    </location>
</feature>
<feature type="compositionally biased region" description="Basic and acidic residues" evidence="1">
    <location>
        <begin position="1499"/>
        <end position="1511"/>
    </location>
</feature>
<feature type="compositionally biased region" description="Basic and acidic residues" evidence="1">
    <location>
        <begin position="1146"/>
        <end position="1169"/>
    </location>
</feature>
<dbReference type="Pfam" id="PF00043">
    <property type="entry name" value="GST_C"/>
    <property type="match status" value="1"/>
</dbReference>
<feature type="compositionally biased region" description="Polar residues" evidence="1">
    <location>
        <begin position="2609"/>
        <end position="2643"/>
    </location>
</feature>
<feature type="compositionally biased region" description="Polar residues" evidence="1">
    <location>
        <begin position="4274"/>
        <end position="4308"/>
    </location>
</feature>
<feature type="compositionally biased region" description="Basic and acidic residues" evidence="1">
    <location>
        <begin position="1792"/>
        <end position="1801"/>
    </location>
</feature>
<feature type="compositionally biased region" description="Polar residues" evidence="1">
    <location>
        <begin position="3424"/>
        <end position="3437"/>
    </location>
</feature>
<feature type="compositionally biased region" description="Polar residues" evidence="1">
    <location>
        <begin position="2241"/>
        <end position="2250"/>
    </location>
</feature>
<feature type="compositionally biased region" description="Basic and acidic residues" evidence="1">
    <location>
        <begin position="1310"/>
        <end position="1322"/>
    </location>
</feature>
<feature type="compositionally biased region" description="Polar residues" evidence="1">
    <location>
        <begin position="3877"/>
        <end position="3887"/>
    </location>
</feature>
<feature type="compositionally biased region" description="Polar residues" evidence="1">
    <location>
        <begin position="4420"/>
        <end position="4433"/>
    </location>
</feature>
<feature type="compositionally biased region" description="Basic and acidic residues" evidence="1">
    <location>
        <begin position="1837"/>
        <end position="1850"/>
    </location>
</feature>
<feature type="compositionally biased region" description="Basic and acidic residues" evidence="1">
    <location>
        <begin position="1069"/>
        <end position="1092"/>
    </location>
</feature>
<feature type="region of interest" description="Disordered" evidence="1">
    <location>
        <begin position="1031"/>
        <end position="1344"/>
    </location>
</feature>
<feature type="region of interest" description="Disordered" evidence="1">
    <location>
        <begin position="701"/>
        <end position="940"/>
    </location>
</feature>
<feature type="region of interest" description="Disordered" evidence="1">
    <location>
        <begin position="1366"/>
        <end position="1556"/>
    </location>
</feature>
<feature type="compositionally biased region" description="Low complexity" evidence="1">
    <location>
        <begin position="4130"/>
        <end position="4140"/>
    </location>
</feature>
<feature type="compositionally biased region" description="Polar residues" evidence="1">
    <location>
        <begin position="3275"/>
        <end position="3309"/>
    </location>
</feature>
<feature type="compositionally biased region" description="Polar residues" evidence="1">
    <location>
        <begin position="2518"/>
        <end position="2529"/>
    </location>
</feature>
<feature type="compositionally biased region" description="Basic and acidic residues" evidence="1">
    <location>
        <begin position="886"/>
        <end position="904"/>
    </location>
</feature>
<feature type="compositionally biased region" description="Polar residues" evidence="1">
    <location>
        <begin position="2545"/>
        <end position="2555"/>
    </location>
</feature>
<dbReference type="Gene3D" id="1.20.1050.10">
    <property type="match status" value="1"/>
</dbReference>
<feature type="compositionally biased region" description="Polar residues" evidence="1">
    <location>
        <begin position="374"/>
        <end position="388"/>
    </location>
</feature>
<feature type="compositionally biased region" description="Polar residues" evidence="1">
    <location>
        <begin position="3681"/>
        <end position="3700"/>
    </location>
</feature>
<feature type="compositionally biased region" description="Basic and acidic residues" evidence="1">
    <location>
        <begin position="452"/>
        <end position="473"/>
    </location>
</feature>
<feature type="compositionally biased region" description="Polar residues" evidence="1">
    <location>
        <begin position="982"/>
        <end position="995"/>
    </location>
</feature>
<feature type="compositionally biased region" description="Polar residues" evidence="1">
    <location>
        <begin position="744"/>
        <end position="762"/>
    </location>
</feature>
<dbReference type="InterPro" id="IPR004046">
    <property type="entry name" value="GST_C"/>
</dbReference>
<feature type="compositionally biased region" description="Polar residues" evidence="1">
    <location>
        <begin position="157"/>
        <end position="180"/>
    </location>
</feature>
<evidence type="ECO:0000313" key="4">
    <source>
        <dbReference type="Proteomes" id="UP000807115"/>
    </source>
</evidence>
<feature type="compositionally biased region" description="Polar residues" evidence="1">
    <location>
        <begin position="3757"/>
        <end position="3770"/>
    </location>
</feature>
<feature type="compositionally biased region" description="Basic and acidic residues" evidence="1">
    <location>
        <begin position="732"/>
        <end position="742"/>
    </location>
</feature>
<feature type="compositionally biased region" description="Basic and acidic residues" evidence="1">
    <location>
        <begin position="329"/>
        <end position="338"/>
    </location>
</feature>
<feature type="compositionally biased region" description="Low complexity" evidence="1">
    <location>
        <begin position="3992"/>
        <end position="4001"/>
    </location>
</feature>
<dbReference type="PROSITE" id="PS50405">
    <property type="entry name" value="GST_CTER"/>
    <property type="match status" value="1"/>
</dbReference>
<dbReference type="InterPro" id="IPR036282">
    <property type="entry name" value="Glutathione-S-Trfase_C_sf"/>
</dbReference>
<feature type="compositionally biased region" description="Basic and acidic residues" evidence="1">
    <location>
        <begin position="562"/>
        <end position="580"/>
    </location>
</feature>
<feature type="compositionally biased region" description="Polar residues" evidence="1">
    <location>
        <begin position="2878"/>
        <end position="2888"/>
    </location>
</feature>
<feature type="compositionally biased region" description="Basic and acidic residues" evidence="1">
    <location>
        <begin position="2166"/>
        <end position="2178"/>
    </location>
</feature>
<feature type="compositionally biased region" description="Polar residues" evidence="1">
    <location>
        <begin position="2682"/>
        <end position="2701"/>
    </location>
</feature>
<feature type="compositionally biased region" description="Polar residues" evidence="1">
    <location>
        <begin position="2813"/>
        <end position="2837"/>
    </location>
</feature>
<feature type="compositionally biased region" description="Low complexity" evidence="1">
    <location>
        <begin position="3464"/>
        <end position="3474"/>
    </location>
</feature>
<feature type="compositionally biased region" description="Basic and acidic residues" evidence="1">
    <location>
        <begin position="1396"/>
        <end position="1406"/>
    </location>
</feature>
<feature type="compositionally biased region" description="Low complexity" evidence="1">
    <location>
        <begin position="2798"/>
        <end position="2808"/>
    </location>
</feature>
<evidence type="ECO:0000259" key="2">
    <source>
        <dbReference type="PROSITE" id="PS50405"/>
    </source>
</evidence>
<feature type="region of interest" description="Disordered" evidence="1">
    <location>
        <begin position="136"/>
        <end position="681"/>
    </location>
</feature>
<feature type="compositionally biased region" description="Basic and acidic residues" evidence="1">
    <location>
        <begin position="250"/>
        <end position="260"/>
    </location>
</feature>
<feature type="compositionally biased region" description="Low complexity" evidence="1">
    <location>
        <begin position="2465"/>
        <end position="2475"/>
    </location>
</feature>
<feature type="compositionally biased region" description="Polar residues" evidence="1">
    <location>
        <begin position="1484"/>
        <end position="1498"/>
    </location>
</feature>
<feature type="compositionally biased region" description="Low complexity" evidence="1">
    <location>
        <begin position="2993"/>
        <end position="3002"/>
    </location>
</feature>
<feature type="compositionally biased region" description="Polar residues" evidence="1">
    <location>
        <begin position="2425"/>
        <end position="2438"/>
    </location>
</feature>
<name>A0A921RRJ8_SORBI</name>
<feature type="compositionally biased region" description="Polar residues" evidence="1">
    <location>
        <begin position="3850"/>
        <end position="3861"/>
    </location>
</feature>
<evidence type="ECO:0000313" key="3">
    <source>
        <dbReference type="EMBL" id="KAG0544699.1"/>
    </source>
</evidence>
<feature type="compositionally biased region" description="Polar residues" evidence="1">
    <location>
        <begin position="3348"/>
        <end position="3367"/>
    </location>
</feature>
<feature type="compositionally biased region" description="Basic and acidic residues" evidence="1">
    <location>
        <begin position="919"/>
        <end position="930"/>
    </location>
</feature>
<feature type="compositionally biased region" description="Polar residues" evidence="1">
    <location>
        <begin position="2480"/>
        <end position="2504"/>
    </location>
</feature>
<feature type="compositionally biased region" description="Polar residues" evidence="1">
    <location>
        <begin position="1201"/>
        <end position="1223"/>
    </location>
</feature>
<feature type="compositionally biased region" description="Polar residues" evidence="1">
    <location>
        <begin position="1175"/>
        <end position="1184"/>
    </location>
</feature>
<feature type="compositionally biased region" description="Low complexity" evidence="1">
    <location>
        <begin position="2660"/>
        <end position="2669"/>
    </location>
</feature>
<feature type="compositionally biased region" description="Polar residues" evidence="1">
    <location>
        <begin position="3812"/>
        <end position="3836"/>
    </location>
</feature>
<feature type="compositionally biased region" description="Polar residues" evidence="1">
    <location>
        <begin position="1439"/>
        <end position="1454"/>
    </location>
</feature>
<feature type="compositionally biased region" description="Polar residues" evidence="1">
    <location>
        <begin position="4546"/>
        <end position="4557"/>
    </location>
</feature>
<feature type="compositionally biased region" description="Basic and acidic residues" evidence="1">
    <location>
        <begin position="1000"/>
        <end position="1013"/>
    </location>
</feature>
<feature type="compositionally biased region" description="Polar residues" evidence="1">
    <location>
        <begin position="588"/>
        <end position="598"/>
    </location>
</feature>
<feature type="compositionally biased region" description="Polar residues" evidence="1">
    <location>
        <begin position="3941"/>
        <end position="3975"/>
    </location>
</feature>
<feature type="compositionally biased region" description="Polar residues" evidence="1">
    <location>
        <begin position="2942"/>
        <end position="2976"/>
    </location>
</feature>
<feature type="compositionally biased region" description="Polar residues" evidence="1">
    <location>
        <begin position="2267"/>
        <end position="2279"/>
    </location>
</feature>
<feature type="compositionally biased region" description="Low complexity" evidence="1">
    <location>
        <begin position="3131"/>
        <end position="3141"/>
    </location>
</feature>
<feature type="compositionally biased region" description="Polar residues" evidence="1">
    <location>
        <begin position="3211"/>
        <end position="3221"/>
    </location>
</feature>
<feature type="compositionally biased region" description="Polar residues" evidence="1">
    <location>
        <begin position="3544"/>
        <end position="3554"/>
    </location>
</feature>
<feature type="compositionally biased region" description="Polar residues" evidence="1">
    <location>
        <begin position="4014"/>
        <end position="4033"/>
    </location>
</feature>
<feature type="compositionally biased region" description="Low complexity" evidence="1">
    <location>
        <begin position="181"/>
        <end position="197"/>
    </location>
</feature>
<feature type="compositionally biased region" description="Basic and acidic residues" evidence="1">
    <location>
        <begin position="538"/>
        <end position="548"/>
    </location>
</feature>
<feature type="compositionally biased region" description="Polar residues" evidence="1">
    <location>
        <begin position="1663"/>
        <end position="1672"/>
    </location>
</feature>
<feature type="compositionally biased region" description="Polar residues" evidence="1">
    <location>
        <begin position="1531"/>
        <end position="1556"/>
    </location>
</feature>
<feature type="compositionally biased region" description="Low complexity" evidence="1">
    <location>
        <begin position="4580"/>
        <end position="4594"/>
    </location>
</feature>
<feature type="compositionally biased region" description="Basic and acidic residues" evidence="1">
    <location>
        <begin position="1580"/>
        <end position="1591"/>
    </location>
</feature>
<organism evidence="3 4">
    <name type="scientific">Sorghum bicolor</name>
    <name type="common">Sorghum</name>
    <name type="synonym">Sorghum vulgare</name>
    <dbReference type="NCBI Taxonomy" id="4558"/>
    <lineage>
        <taxon>Eukaryota</taxon>
        <taxon>Viridiplantae</taxon>
        <taxon>Streptophyta</taxon>
        <taxon>Embryophyta</taxon>
        <taxon>Tracheophyta</taxon>
        <taxon>Spermatophyta</taxon>
        <taxon>Magnoliopsida</taxon>
        <taxon>Liliopsida</taxon>
        <taxon>Poales</taxon>
        <taxon>Poaceae</taxon>
        <taxon>PACMAD clade</taxon>
        <taxon>Panicoideae</taxon>
        <taxon>Andropogonodae</taxon>
        <taxon>Andropogoneae</taxon>
        <taxon>Sorghinae</taxon>
        <taxon>Sorghum</taxon>
    </lineage>
</organism>
<feature type="compositionally biased region" description="Polar residues" evidence="1">
    <location>
        <begin position="1294"/>
        <end position="1309"/>
    </location>
</feature>
<comment type="caution">
    <text evidence="3">The sequence shown here is derived from an EMBL/GenBank/DDBJ whole genome shotgun (WGS) entry which is preliminary data.</text>
</comment>
<feature type="compositionally biased region" description="Polar residues" evidence="1">
    <location>
        <begin position="3091"/>
        <end position="3104"/>
    </location>
</feature>
<feature type="compositionally biased region" description="Polar residues" evidence="1">
    <location>
        <begin position="3608"/>
        <end position="3642"/>
    </location>
</feature>
<feature type="compositionally biased region" description="Polar residues" evidence="1">
    <location>
        <begin position="418"/>
        <end position="427"/>
    </location>
</feature>
<feature type="compositionally biased region" description="Polar residues" evidence="1">
    <location>
        <begin position="1691"/>
        <end position="1722"/>
    </location>
</feature>
<accession>A0A921RRJ8</accession>
<feature type="compositionally biased region" description="Low complexity" evidence="1">
    <location>
        <begin position="3797"/>
        <end position="3807"/>
    </location>
</feature>
<feature type="region of interest" description="Disordered" evidence="1">
    <location>
        <begin position="1978"/>
        <end position="4623"/>
    </location>
</feature>
<feature type="compositionally biased region" description="Polar residues" evidence="1">
    <location>
        <begin position="3479"/>
        <end position="3503"/>
    </location>
</feature>
<dbReference type="EMBL" id="CM027681">
    <property type="protein sequence ID" value="KAG0544699.1"/>
    <property type="molecule type" value="Genomic_DNA"/>
</dbReference>
<feature type="compositionally biased region" description="Polar residues" evidence="1">
    <location>
        <begin position="4350"/>
        <end position="4379"/>
    </location>
</feature>
<feature type="compositionally biased region" description="Basic and acidic residues" evidence="1">
    <location>
        <begin position="1609"/>
        <end position="1631"/>
    </location>
</feature>
<feature type="compositionally biased region" description="Basic and acidic residues" evidence="1">
    <location>
        <begin position="2097"/>
        <end position="2125"/>
    </location>
</feature>
<feature type="compositionally biased region" description="Polar residues" evidence="1">
    <location>
        <begin position="4183"/>
        <end position="4200"/>
    </location>
</feature>
<feature type="compositionally biased region" description="Polar residues" evidence="1">
    <location>
        <begin position="2758"/>
        <end position="2771"/>
    </location>
</feature>
<feature type="compositionally biased region" description="Polar residues" evidence="1">
    <location>
        <begin position="4463"/>
        <end position="4499"/>
    </location>
</feature>
<protein>
    <recommendedName>
        <fullName evidence="2">GST C-terminal domain-containing protein</fullName>
    </recommendedName>
</protein>
<feature type="compositionally biased region" description="Polar residues" evidence="1">
    <location>
        <begin position="4210"/>
        <end position="4220"/>
    </location>
</feature>
<dbReference type="SUPFAM" id="SSF47616">
    <property type="entry name" value="GST C-terminal domain-like"/>
    <property type="match status" value="1"/>
</dbReference>
<feature type="domain" description="GST C-terminal" evidence="2">
    <location>
        <begin position="1"/>
        <end position="94"/>
    </location>
</feature>
<feature type="compositionally biased region" description="Polar residues" evidence="1">
    <location>
        <begin position="2294"/>
        <end position="2304"/>
    </location>
</feature>
<sequence>MHMRKVEEVLEVYDQRLSDSEFLAGNKFTLADLVHLPNSHYIKASDKFLYLYDSRKNVRRWWDAISDRDSWKKVLRYMKRVEEQNKQEELKKQQQQEEEEEDPRTSADSIRLYSRKIRRTKPRTILVPPTDTVSLSSIVPQTKKPLPSDTSPDELLISSSHSTPATDKTSAVQSKETTIFTSPQETPPTSVQSTPVTSKKHSIPVQSTKHATSPTPAKKPPITDAAKSSAEDAPILESSSSKDVSSDLDVFDHYPSHTDVDTPYIEPTTRKTSETLDAFPEPDQPTASDFYKSDSTGTSVDSRFKESVPYSGRTPPELEPTDTSASKLHTTDVHRRLQVEQWHSAKTGLNDLKHDDTDHLVSTQQGKPRKDVQQYPSQDSEQATSHSVPQEPMSRNVLSQLEDYASSDQRGALPPPSTQEHGVTPSRQAAVKDARRRISSQAAYPGGQDTSKQPRDHSSVPRQGEPQDAREIFDESQAPGSTISSERFSYTSQSSLPRQDLDGPRHATAPFEMRYPGAEDTSKQAKDKISTPWQMTDHTGDVKEETKVSESSSFQVQPSYFERADAPSRKQETIDDTFKERRYHSVAPPSQTRYQTPPSEARYPTAEDANKQPRGTAPTPKKTAAQYDNDTSEESKTADEVASTEQPLDAWRSPVSPRRQKVEDSSSSDTSFRKRYPYDEDIQVANTASVSWQIAPDGDKNIFEETKLPDSTPTSAKPVYTPQAPFPPPRQAEVKDAKDKGRQSRVTIPESQKMVSGNAQTTDGERKTGTPGEQSSDRPQAIPQSRLPAAKGLFTKEEITNEQTVVPPLLSNEPTSRVQPAYESLQEVASRGGLSTKPSTIEQWQRATVPLNDITSSSGDGEIGAETPGVQSASPSFPGASTAHHATSDDKFARQSIIDERVGEPTKMLPTQSSAPAHTKRETPGGHEIVDSELVSTPDGHISEAAKIRQDQATVHEDVHDANLSAHDVAKDTFKEAKVAESTPSSAKPMYSQQPAPTPRHAEVEDTWDKGMKGREAVPDRHQMLEKWAGTAGEQVSDRWKASAPSRQAAAEDVRGATGDTIQSPDVLDTSKKSRGAYEEAKGPGSVKEEKTSSIYQKKPLVAQDNQEQAQTIPAGEKADGYMRKHQQASDAPNTFVEKLNASEPARVKTHGDFSAEQLYRKDTTDDQKVAPPLSTRQLTSHVQPPSEPSYDAALHRDLSSKPSTIYQWQRSSAPLHDVTSSSGDDEVAKSTVDDKPTPVSQQKSDEQRVEPPVPIEAEISGVQHASPSFPGASAATGDKFAKHSIIDERVGEPTQTQTSSQDARPSSEPTKRGTPEGHEVGELVSTPGGQISEAKKAGDDPAIVQEDVYDVNLSTQDVSKDAFMETKVADSIPSSAQPMHIQQPALTPSRQRQTQVEEARDKSMQSRETISEQPKMVERKTGISGEHLSDRQKEIRPSRQTSAEDATIQSSDILDTPKKSRATFEESIGPGSTLPKAQVLDAQDSQLTKGESTVPTTDQRKDWKYAKDDESIMTEENSLSTKRLREMFQESASTAPKTQLTDSEGSNALEKTSSVYRKGPLAAQDIPEEAQVIPADEKVYGSTSEHHESFGDPYNDGEKLSVSASARADIHDDHSAEEQYKKYTADDQKVDPSLSSKEPASQVQPASAPLQRAVPDGDLPSKSFTIDQWQRTGAPLHGVITDSGDDGAAMSSNNDQKSRSMSQEATPSSQSVNQMGKQSGEQRVEPPVPIVAEASDVGRAASSLPEAARADVPTISDKFTEQSNIDERMGKPKQMQAPITAAHPASARTMRTPDSHEAGELFRTPEGQRLEAAKATRDPATIHEDVYDASLPTHDAAIDEKTTTDHASGDEVITGSLHDEQAPRPASIQAQPTVETPHHSDSFQYVHTGDSGKAELAKPTVTDQEATVPAAGPTSADPQPADIVPAGVAHSEQKSAPSDKGSARAAQHPSPVEPIKADSNVSAANYTNAPQMIFRQQARPPAPSTIAIRTPDTQGVIGKIQEITPDNRGTDDSGKPFVPNQEHISHASEAIPGQEEMTSPQGARVFPTLGTQLSSADVHEATPDDQQTVESITPLVSSGKQGSHVRSPFKPGEVGPAEKKFAPSDEESPHSSEELISGEPRKEQTVIPTAEQTTAQPTIIGRQDIPDRKQALTSKDTLNNTATQDDVHRTGTIEPARRPLSVEGEELTPATQAPLPTVARDSFHTELENVQSVKPSATPDARDITPSSAPDEAALAEQKSALSGQSSADPAQPAFSLGPMNEIRDSSPSAMLISSTDPSKGDPMVSVRDQAKDSQTTPSQQDILFTEHPSGKVQENIPDDNLRKAKLSRPSSAIQEGKPSKASASGIQLGSVPNELSIDEQKFVPPDASHALSRDQESSPDDGQIRNLGSPVIASQEDASRAGRASEGSTPKVHSAVVDEKRTLPSSQAQTSSTGPDSGQIGGDAHLSGAGMPATSSMEKQEAEPPAATQAPTPKGLQDTANIKSPRQTSTDQTVTPAMNSAAPSDAPEGIEPGPDSSRSVQTPFSTEPTKEDTIATAGDQAEDMQTVTQQQAITPAPDTAKPTFPGAQDASMKFQESIPDDGPVENYSPKPATQTQPPLATLDVSPDASSKAKSTGQGSKPPTRYQASSPETQLGSSQTQGEAAPAEQKFAATDEKSANASKSFASAEPREEDADAAIADQTSVPPTKVTRQVTSSTPDASDALSRDQESSPDDGQIRNLGSPVIASQEDASRAGRASEGSTPKVHSAVVDEKRTLPSSQAQTSSTGPDSGQIGGDAHLSGAGMPATSSMEKQEAEPPAATQAPTPKGLQDTANIKSPRQTSTDQTVTPAMNSAAPSDAPEGIEPGPDSSRSVQTPFSTEPTKEDTIATAGDQAEDMQTVTQQQAITPAPDTAKPTFPGAQDASMKFQESIPDDGPVENYSPKPATQTQPPLATLDVSPDASSKAKSTGQGSKPPTRYQASSPETQLGSSQTQGEAAPAEQKFAATDEKSANASKSFASAEPREEDADAAIADQTSVPPTKVTRQVTSSTPDASDALSRDQESSPDDGQIRNLGSPVIASQEDASRAGRASEGSTPKVHSAVVDEKRTLPSSQAQTSSTGPDSGQIGGDAHLSGAGMPATSSMEKQEAEPPAATQAPTPKGLQDTANIKSPRQTSTDQTVTPAMNSAAPSDAPEGIEPGPDSSRSVQTPFSTEPTKEDTIATAGDQAEDMQTVTQQQAITPAPDTAKPTFPGAQDASMKFQESIPDDGPVENYSPKPATQTQPPLATLDVSPDASSKAKSTGQGSKPPTRYQASSPETQLGSSQTQGEAAPAEQKFAATDEKSANASKSFASAEPREEDADAAIADQTSVPPTKVTRQVTSSTPDASDALSRDQESSPDDGQIRNLGSPVIASQEDASRAGRASEGSTPKVHSAVVDEKRTLPSSQAQTSSTGPDSGQIGGDAHLSGAGMPATSSMEKQEAEPPAATQAPTPKGLQDTANIKSPRQTSTDQTVTPAMNSAAPSDAPEGIEPGPDSSRSVQTPFSTEPTKEDTIATAGDQAEDMQTVTQQQAITPAPDTAKPTFPGAQDASMKFQESIPDDGPVENYSPKPATQTQPPLATLDVSPDASSKAKSTGQGSKPPTRYQASSPETQLGSSQTQGEAAPAEQKFAATDEKSANASKSFASAEPREEDADAAIADQTSVPPTKVTRQVTSSTPDASDALSRDQESSPDDGQIRNLGSPVIASQEDASRAGRASEGSTPKVHSAVVDEKRTLPSSQAQTSSTGPDSGQIGGDAHLSGAGMPATSSMEKQEAEPPAATQAPTPKGLQDTANIKSPRQTSTDQTVTPAMNSAAPSDAPEGIEPGPDSSRSVQTPFSTEPTKEDTIATAGDQAEDMQTVTQQQAITPAPDTAKPTFPGAQDASMKFQESIPDDGPVENYSPKPATQTQPPLATLDVSPDASSKAKSTGQGSKPPTRYQASSPETQFGSSQTQGEAAPAEQKFAATDEKSANASKSFASAEPREEDADAAIADQTSVPPTKVTRQVTSSTPDASDALSRDQESSPDDGQIRNLGSPVIASQEDASRAGRASEGSTPKVHSAVVDEKRTLPSSQAQTSSTGPDSGQIGGDAHLSGAGMPATSSMEKQEAEPPAATQAPTPKGLQDTANIKSPRQTSTDQTVTPAMNSAAPSEAPEGIEPGPDSSRSVQTPFSTEPTNEDTIGTAADQAEDMQTVTQQQAFTPDPDTTKPSFPGAQDASRKFLKSIPDDGPLENYSRKPATQTQPHEATLDVSPDASSKAKSTGQGSKPPTRYQASSPETQLGSSQTQGEAAPAEQKFAATDEKSVNPSKPFASAEPREGVEAAIADQMSVPPTNVTRQVTSSTPDASHALSSDQVSSPDDGQIRNLGSPLIAKDASRAGRASEGSTPEVHSAVVDKKMTLPSSQAQTSSTGPDSGQIGGDARLSGADMPATSSMEKQEVEPPATTQAPTSKGLQDTGNIESPRQTSTDQTVTPAMNSAAPSDAPEGTEPGPHSSRSVQTPFSTEPTKEDTIVTAADAPRSSEESKVQLQSEDSTQGRGTDAPSFETGHPRNGRLPANNYKNNSSQSQAEASNKSIEQSSPDIWNKDNDSSRVDDSTDPTKPET</sequence>
<feature type="compositionally biased region" description="Polar residues" evidence="1">
    <location>
        <begin position="3015"/>
        <end position="3034"/>
    </location>
</feature>
<reference evidence="3" key="1">
    <citation type="journal article" date="2019" name="BMC Genomics">
        <title>A new reference genome for Sorghum bicolor reveals high levels of sequence similarity between sweet and grain genotypes: implications for the genetics of sugar metabolism.</title>
        <authorList>
            <person name="Cooper E.A."/>
            <person name="Brenton Z.W."/>
            <person name="Flinn B.S."/>
            <person name="Jenkins J."/>
            <person name="Shu S."/>
            <person name="Flowers D."/>
            <person name="Luo F."/>
            <person name="Wang Y."/>
            <person name="Xia P."/>
            <person name="Barry K."/>
            <person name="Daum C."/>
            <person name="Lipzen A."/>
            <person name="Yoshinaga Y."/>
            <person name="Schmutz J."/>
            <person name="Saski C."/>
            <person name="Vermerris W."/>
            <person name="Kresovich S."/>
        </authorList>
    </citation>
    <scope>NUCLEOTIDE SEQUENCE</scope>
</reference>
<feature type="compositionally biased region" description="Polar residues" evidence="1">
    <location>
        <begin position="204"/>
        <end position="215"/>
    </location>
</feature>
<feature type="compositionally biased region" description="Basic and acidic residues" evidence="1">
    <location>
        <begin position="1227"/>
        <end position="1237"/>
    </location>
</feature>
<feature type="compositionally biased region" description="Basic and acidic residues" evidence="1">
    <location>
        <begin position="4603"/>
        <end position="4623"/>
    </location>
</feature>
<feature type="region of interest" description="Disordered" evidence="1">
    <location>
        <begin position="1580"/>
        <end position="1958"/>
    </location>
</feature>
<feature type="compositionally biased region" description="Polar residues" evidence="1">
    <location>
        <begin position="3146"/>
        <end position="3170"/>
    </location>
</feature>
<feature type="compositionally biased region" description="Low complexity" evidence="1">
    <location>
        <begin position="3326"/>
        <end position="3335"/>
    </location>
</feature>
<feature type="compositionally biased region" description="Polar residues" evidence="1">
    <location>
        <begin position="2127"/>
        <end position="2138"/>
    </location>
</feature>
<feature type="compositionally biased region" description="Polar residues" evidence="1">
    <location>
        <begin position="836"/>
        <end position="846"/>
    </location>
</feature>
<feature type="compositionally biased region" description="Polar residues" evidence="1">
    <location>
        <begin position="3184"/>
        <end position="3195"/>
    </location>
</feature>